<dbReference type="OrthoDB" id="9816402at2"/>
<comment type="caution">
    <text evidence="18">The sequence shown here is derived from an EMBL/GenBank/DDBJ whole genome shotgun (WGS) entry which is preliminary data.</text>
</comment>
<comment type="subunit">
    <text evidence="15">Component of the periplasmic nitrate reductase NapAB complex composed of NapA and NapB.</text>
</comment>
<keyword evidence="12 15" id="KW-0534">Nitrate assimilation</keyword>
<comment type="cofactor">
    <cofactor evidence="15">
        <name>Mo-bis(molybdopterin guanine dinucleotide)</name>
        <dbReference type="ChEBI" id="CHEBI:60539"/>
    </cofactor>
    <text evidence="15">Binds 1 molybdenum-bis(molybdopterin guanine dinucleotide) (Mo-bis-MGD) cofactor per subunit.</text>
</comment>
<dbReference type="InterPro" id="IPR027467">
    <property type="entry name" value="MopterinOxRdtase_cofactor_BS"/>
</dbReference>
<dbReference type="EMBL" id="QRAP01000004">
    <property type="protein sequence ID" value="RDK91982.1"/>
    <property type="molecule type" value="Genomic_DNA"/>
</dbReference>
<keyword evidence="9 15" id="KW-0560">Oxidoreductase</keyword>
<dbReference type="SUPFAM" id="SSF53706">
    <property type="entry name" value="Formate dehydrogenase/DMSO reductase, domains 1-3"/>
    <property type="match status" value="1"/>
</dbReference>
<dbReference type="NCBIfam" id="NF010055">
    <property type="entry name" value="PRK13532.1"/>
    <property type="match status" value="1"/>
</dbReference>
<comment type="function">
    <text evidence="14 15">Catalytic subunit of the periplasmic nitrate reductase complex NapAB. Receives electrons from NapB and catalyzes the reduction of nitrate to nitrite.</text>
</comment>
<dbReference type="InterPro" id="IPR006963">
    <property type="entry name" value="Mopterin_OxRdtase_4Fe-4S_dom"/>
</dbReference>
<comment type="similarity">
    <text evidence="1 15">Belongs to the prokaryotic molybdopterin-containing oxidoreductase family. NasA/NapA/NarB subfamily.</text>
</comment>
<feature type="binding site" evidence="15">
    <location>
        <position position="150"/>
    </location>
    <ligand>
        <name>Mo-bis(molybdopterin guanine dinucleotide)</name>
        <dbReference type="ChEBI" id="CHEBI:60539"/>
    </ligand>
</feature>
<evidence type="ECO:0000256" key="14">
    <source>
        <dbReference type="ARBA" id="ARBA00055000"/>
    </source>
</evidence>
<dbReference type="PROSITE" id="PS51669">
    <property type="entry name" value="4FE4S_MOW_BIS_MGD"/>
    <property type="match status" value="1"/>
</dbReference>
<feature type="chain" id="PRO_5017060200" description="Periplasmic nitrate reductase" evidence="16">
    <location>
        <begin position="32"/>
        <end position="828"/>
    </location>
</feature>
<dbReference type="CDD" id="cd02754">
    <property type="entry name" value="MopB_Nitrate-R-NapA-like"/>
    <property type="match status" value="1"/>
</dbReference>
<dbReference type="Pfam" id="PF00384">
    <property type="entry name" value="Molybdopterin"/>
    <property type="match status" value="1"/>
</dbReference>
<evidence type="ECO:0000256" key="1">
    <source>
        <dbReference type="ARBA" id="ARBA00008747"/>
    </source>
</evidence>
<dbReference type="InterPro" id="IPR050123">
    <property type="entry name" value="Prok_molybdopt-oxidoreductase"/>
</dbReference>
<keyword evidence="5 15" id="KW-0479">Metal-binding</keyword>
<keyword evidence="2 15" id="KW-0813">Transport</keyword>
<feature type="binding site" evidence="15">
    <location>
        <position position="83"/>
    </location>
    <ligand>
        <name>Mo-bis(molybdopterin guanine dinucleotide)</name>
        <dbReference type="ChEBI" id="CHEBI:60539"/>
    </ligand>
</feature>
<feature type="binding site" evidence="15">
    <location>
        <position position="558"/>
    </location>
    <ligand>
        <name>Mo-bis(molybdopterin guanine dinucleotide)</name>
        <dbReference type="ChEBI" id="CHEBI:60539"/>
    </ligand>
</feature>
<evidence type="ECO:0000259" key="17">
    <source>
        <dbReference type="PROSITE" id="PS51669"/>
    </source>
</evidence>
<feature type="binding site" evidence="15">
    <location>
        <begin position="212"/>
        <end position="219"/>
    </location>
    <ligand>
        <name>Mo-bis(molybdopterin guanine dinucleotide)</name>
        <dbReference type="ChEBI" id="CHEBI:60539"/>
    </ligand>
</feature>
<feature type="signal peptide" evidence="16">
    <location>
        <begin position="1"/>
        <end position="31"/>
    </location>
</feature>
<dbReference type="GO" id="GO:0009055">
    <property type="term" value="F:electron transfer activity"/>
    <property type="evidence" value="ECO:0007669"/>
    <property type="project" value="UniProtKB-UniRule"/>
</dbReference>
<dbReference type="InterPro" id="IPR019546">
    <property type="entry name" value="TAT_signal_bac_arc"/>
</dbReference>
<evidence type="ECO:0000256" key="15">
    <source>
        <dbReference type="HAMAP-Rule" id="MF_01630"/>
    </source>
</evidence>
<dbReference type="GO" id="GO:0042597">
    <property type="term" value="C:periplasmic space"/>
    <property type="evidence" value="ECO:0007669"/>
    <property type="project" value="UniProtKB-SubCell"/>
</dbReference>
<keyword evidence="8 15" id="KW-0249">Electron transport</keyword>
<dbReference type="GO" id="GO:0050140">
    <property type="term" value="F:nitrate reductase (cytochrome) activity"/>
    <property type="evidence" value="ECO:0007669"/>
    <property type="project" value="UniProtKB-EC"/>
</dbReference>
<evidence type="ECO:0000313" key="19">
    <source>
        <dbReference type="Proteomes" id="UP000254848"/>
    </source>
</evidence>
<keyword evidence="3 15" id="KW-0004">4Fe-4S</keyword>
<dbReference type="Pfam" id="PF04879">
    <property type="entry name" value="Molybdop_Fe4S4"/>
    <property type="match status" value="1"/>
</dbReference>
<organism evidence="18 19">
    <name type="scientific">Enterobacillus tribolii</name>
    <dbReference type="NCBI Taxonomy" id="1487935"/>
    <lineage>
        <taxon>Bacteria</taxon>
        <taxon>Pseudomonadati</taxon>
        <taxon>Pseudomonadota</taxon>
        <taxon>Gammaproteobacteria</taxon>
        <taxon>Enterobacterales</taxon>
        <taxon>Hafniaceae</taxon>
        <taxon>Enterobacillus</taxon>
    </lineage>
</organism>
<dbReference type="SMART" id="SM00926">
    <property type="entry name" value="Molybdop_Fe4S4"/>
    <property type="match status" value="1"/>
</dbReference>
<evidence type="ECO:0000256" key="13">
    <source>
        <dbReference type="ARBA" id="ARBA00052176"/>
    </source>
</evidence>
<proteinExistence type="inferred from homology"/>
<feature type="binding site" evidence="15">
    <location>
        <position position="372"/>
    </location>
    <ligand>
        <name>Mo-bis(molybdopterin guanine dinucleotide)</name>
        <dbReference type="ChEBI" id="CHEBI:60539"/>
    </ligand>
</feature>
<keyword evidence="7 15" id="KW-0574">Periplasm</keyword>
<dbReference type="SUPFAM" id="SSF50692">
    <property type="entry name" value="ADC-like"/>
    <property type="match status" value="1"/>
</dbReference>
<feature type="binding site" evidence="15">
    <location>
        <begin position="243"/>
        <end position="247"/>
    </location>
    <ligand>
        <name>Mo-bis(molybdopterin guanine dinucleotide)</name>
        <dbReference type="ChEBI" id="CHEBI:60539"/>
    </ligand>
</feature>
<accession>A0A370QRU3</accession>
<feature type="binding site" evidence="15">
    <location>
        <position position="482"/>
    </location>
    <ligand>
        <name>Mo-bis(molybdopterin guanine dinucleotide)</name>
        <dbReference type="ChEBI" id="CHEBI:60539"/>
    </ligand>
</feature>
<dbReference type="RefSeq" id="WP_115458315.1">
    <property type="nucleotide sequence ID" value="NZ_QRAP01000004.1"/>
</dbReference>
<feature type="binding site" evidence="15">
    <location>
        <position position="794"/>
    </location>
    <ligand>
        <name>substrate</name>
    </ligand>
</feature>
<dbReference type="GO" id="GO:0009325">
    <property type="term" value="C:nitrate reductase complex"/>
    <property type="evidence" value="ECO:0007669"/>
    <property type="project" value="TreeGrafter"/>
</dbReference>
<evidence type="ECO:0000256" key="4">
    <source>
        <dbReference type="ARBA" id="ARBA00022505"/>
    </source>
</evidence>
<dbReference type="InterPro" id="IPR006657">
    <property type="entry name" value="MoPterin_dinucl-bd_dom"/>
</dbReference>
<dbReference type="Pfam" id="PF10518">
    <property type="entry name" value="TAT_signal"/>
    <property type="match status" value="1"/>
</dbReference>
<keyword evidence="10 15" id="KW-0408">Iron</keyword>
<feature type="binding site" evidence="15">
    <location>
        <position position="802"/>
    </location>
    <ligand>
        <name>Mo-bis(molybdopterin guanine dinucleotide)</name>
        <dbReference type="ChEBI" id="CHEBI:60539"/>
    </ligand>
</feature>
<dbReference type="Gene3D" id="3.40.50.740">
    <property type="match status" value="1"/>
</dbReference>
<evidence type="ECO:0000313" key="18">
    <source>
        <dbReference type="EMBL" id="RDK91982.1"/>
    </source>
</evidence>
<comment type="PTM">
    <text evidence="15">Predicted to be exported by the Tat system. The position of the signal peptide cleavage has not been experimentally proven.</text>
</comment>
<dbReference type="PROSITE" id="PS00551">
    <property type="entry name" value="MOLYBDOPTERIN_PROK_1"/>
    <property type="match status" value="1"/>
</dbReference>
<dbReference type="Gene3D" id="2.40.40.20">
    <property type="match status" value="1"/>
</dbReference>
<dbReference type="NCBIfam" id="TIGR01706">
    <property type="entry name" value="NAPA"/>
    <property type="match status" value="1"/>
</dbReference>
<feature type="binding site" evidence="15">
    <location>
        <begin position="262"/>
        <end position="264"/>
    </location>
    <ligand>
        <name>Mo-bis(molybdopterin guanine dinucleotide)</name>
        <dbReference type="ChEBI" id="CHEBI:60539"/>
    </ligand>
</feature>
<evidence type="ECO:0000256" key="7">
    <source>
        <dbReference type="ARBA" id="ARBA00022764"/>
    </source>
</evidence>
<evidence type="ECO:0000256" key="5">
    <source>
        <dbReference type="ARBA" id="ARBA00022723"/>
    </source>
</evidence>
<dbReference type="HAMAP" id="MF_01630">
    <property type="entry name" value="Nitrate_reduct_NapA"/>
    <property type="match status" value="1"/>
</dbReference>
<feature type="binding site" evidence="15">
    <location>
        <position position="46"/>
    </location>
    <ligand>
        <name>[4Fe-4S] cluster</name>
        <dbReference type="ChEBI" id="CHEBI:49883"/>
    </ligand>
</feature>
<reference evidence="18 19" key="1">
    <citation type="submission" date="2018-07" db="EMBL/GenBank/DDBJ databases">
        <title>Genomic Encyclopedia of Type Strains, Phase IV (KMG-IV): sequencing the most valuable type-strain genomes for metagenomic binning, comparative biology and taxonomic classification.</title>
        <authorList>
            <person name="Goeker M."/>
        </authorList>
    </citation>
    <scope>NUCLEOTIDE SEQUENCE [LARGE SCALE GENOMIC DNA]</scope>
    <source>
        <strain evidence="18 19">DSM 103736</strain>
    </source>
</reference>
<dbReference type="PROSITE" id="PS51318">
    <property type="entry name" value="TAT"/>
    <property type="match status" value="1"/>
</dbReference>
<dbReference type="InterPro" id="IPR010051">
    <property type="entry name" value="Periplasm_NO3_reductase_lsu"/>
</dbReference>
<dbReference type="InterPro" id="IPR009010">
    <property type="entry name" value="Asp_de-COase-like_dom_sf"/>
</dbReference>
<dbReference type="GO" id="GO:0016020">
    <property type="term" value="C:membrane"/>
    <property type="evidence" value="ECO:0007669"/>
    <property type="project" value="TreeGrafter"/>
</dbReference>
<dbReference type="Gene3D" id="3.30.200.210">
    <property type="match status" value="1"/>
</dbReference>
<feature type="binding site" evidence="15">
    <location>
        <position position="53"/>
    </location>
    <ligand>
        <name>[4Fe-4S] cluster</name>
        <dbReference type="ChEBI" id="CHEBI:49883"/>
    </ligand>
</feature>
<feature type="binding site" evidence="15">
    <location>
        <begin position="718"/>
        <end position="727"/>
    </location>
    <ligand>
        <name>Mo-bis(molybdopterin guanine dinucleotide)</name>
        <dbReference type="ChEBI" id="CHEBI:60539"/>
    </ligand>
</feature>
<comment type="subcellular location">
    <subcellularLocation>
        <location evidence="15">Periplasm</location>
    </subcellularLocation>
</comment>
<evidence type="ECO:0000256" key="3">
    <source>
        <dbReference type="ARBA" id="ARBA00022485"/>
    </source>
</evidence>
<evidence type="ECO:0000256" key="16">
    <source>
        <dbReference type="SAM" id="SignalP"/>
    </source>
</evidence>
<feature type="binding site" evidence="15">
    <location>
        <position position="175"/>
    </location>
    <ligand>
        <name>Mo-bis(molybdopterin guanine dinucleotide)</name>
        <dbReference type="ChEBI" id="CHEBI:60539"/>
    </ligand>
</feature>
<evidence type="ECO:0000256" key="10">
    <source>
        <dbReference type="ARBA" id="ARBA00023004"/>
    </source>
</evidence>
<keyword evidence="6 15" id="KW-0732">Signal</keyword>
<evidence type="ECO:0000256" key="6">
    <source>
        <dbReference type="ARBA" id="ARBA00022729"/>
    </source>
</evidence>
<dbReference type="GO" id="GO:0043546">
    <property type="term" value="F:molybdopterin cofactor binding"/>
    <property type="evidence" value="ECO:0007669"/>
    <property type="project" value="InterPro"/>
</dbReference>
<evidence type="ECO:0000256" key="12">
    <source>
        <dbReference type="ARBA" id="ARBA00023063"/>
    </source>
</evidence>
<dbReference type="GO" id="GO:0030151">
    <property type="term" value="F:molybdenum ion binding"/>
    <property type="evidence" value="ECO:0007669"/>
    <property type="project" value="InterPro"/>
</dbReference>
<dbReference type="GO" id="GO:0042128">
    <property type="term" value="P:nitrate assimilation"/>
    <property type="evidence" value="ECO:0007669"/>
    <property type="project" value="UniProtKB-UniRule"/>
</dbReference>
<dbReference type="Proteomes" id="UP000254848">
    <property type="component" value="Unassembled WGS sequence"/>
</dbReference>
<dbReference type="Gene3D" id="3.40.228.10">
    <property type="entry name" value="Dimethylsulfoxide Reductase, domain 2"/>
    <property type="match status" value="1"/>
</dbReference>
<feature type="binding site" evidence="15">
    <location>
        <position position="49"/>
    </location>
    <ligand>
        <name>[4Fe-4S] cluster</name>
        <dbReference type="ChEBI" id="CHEBI:49883"/>
    </ligand>
</feature>
<comment type="cofactor">
    <cofactor evidence="15">
        <name>[4Fe-4S] cluster</name>
        <dbReference type="ChEBI" id="CHEBI:49883"/>
    </cofactor>
    <text evidence="15">Binds 1 [4Fe-4S] cluster.</text>
</comment>
<dbReference type="AlphaFoldDB" id="A0A370QRU3"/>
<feature type="binding site" evidence="15">
    <location>
        <begin position="508"/>
        <end position="509"/>
    </location>
    <ligand>
        <name>Mo-bis(molybdopterin guanine dinucleotide)</name>
        <dbReference type="ChEBI" id="CHEBI:60539"/>
    </ligand>
</feature>
<feature type="binding site" evidence="15">
    <location>
        <position position="179"/>
    </location>
    <ligand>
        <name>Mo-bis(molybdopterin guanine dinucleotide)</name>
        <dbReference type="ChEBI" id="CHEBI:60539"/>
    </ligand>
</feature>
<dbReference type="InterPro" id="IPR041957">
    <property type="entry name" value="CT_Nitrate-R-NapA-like"/>
</dbReference>
<feature type="binding site" evidence="15">
    <location>
        <position position="819"/>
    </location>
    <ligand>
        <name>Mo-bis(molybdopterin guanine dinucleotide)</name>
        <dbReference type="ChEBI" id="CHEBI:60539"/>
    </ligand>
</feature>
<evidence type="ECO:0000256" key="8">
    <source>
        <dbReference type="ARBA" id="ARBA00022982"/>
    </source>
</evidence>
<keyword evidence="11 15" id="KW-0411">Iron-sulfur</keyword>
<evidence type="ECO:0000256" key="2">
    <source>
        <dbReference type="ARBA" id="ARBA00022448"/>
    </source>
</evidence>
<dbReference type="FunFam" id="2.40.40.20:FF:000005">
    <property type="entry name" value="Periplasmic nitrate reductase"/>
    <property type="match status" value="1"/>
</dbReference>
<protein>
    <recommendedName>
        <fullName evidence="15">Periplasmic nitrate reductase</fullName>
        <ecNumber evidence="15">1.9.6.1</ecNumber>
    </recommendedName>
</protein>
<comment type="catalytic activity">
    <reaction evidence="13 15">
        <text>2 Fe(II)-[cytochrome] + nitrate + 2 H(+) = 2 Fe(III)-[cytochrome] + nitrite + H2O</text>
        <dbReference type="Rhea" id="RHEA:12909"/>
        <dbReference type="Rhea" id="RHEA-COMP:11777"/>
        <dbReference type="Rhea" id="RHEA-COMP:11778"/>
        <dbReference type="ChEBI" id="CHEBI:15377"/>
        <dbReference type="ChEBI" id="CHEBI:15378"/>
        <dbReference type="ChEBI" id="CHEBI:16301"/>
        <dbReference type="ChEBI" id="CHEBI:17632"/>
        <dbReference type="ChEBI" id="CHEBI:29033"/>
        <dbReference type="ChEBI" id="CHEBI:29034"/>
        <dbReference type="EC" id="1.9.6.1"/>
    </reaction>
</comment>
<feature type="binding site" evidence="15">
    <location>
        <position position="81"/>
    </location>
    <ligand>
        <name>[4Fe-4S] cluster</name>
        <dbReference type="ChEBI" id="CHEBI:49883"/>
    </ligand>
</feature>
<dbReference type="EC" id="1.9.6.1" evidence="15"/>
<dbReference type="CDD" id="cd02791">
    <property type="entry name" value="MopB_CT_Nitrate-R-NapA-like"/>
    <property type="match status" value="1"/>
</dbReference>
<evidence type="ECO:0000256" key="9">
    <source>
        <dbReference type="ARBA" id="ARBA00023002"/>
    </source>
</evidence>
<keyword evidence="19" id="KW-1185">Reference proteome</keyword>
<feature type="domain" description="4Fe-4S Mo/W bis-MGD-type" evidence="17">
    <location>
        <begin position="39"/>
        <end position="95"/>
    </location>
</feature>
<dbReference type="NCBIfam" id="TIGR01409">
    <property type="entry name" value="TAT_signal_seq"/>
    <property type="match status" value="1"/>
</dbReference>
<dbReference type="GO" id="GO:0005506">
    <property type="term" value="F:iron ion binding"/>
    <property type="evidence" value="ECO:0007669"/>
    <property type="project" value="UniProtKB-UniRule"/>
</dbReference>
<dbReference type="InterPro" id="IPR006311">
    <property type="entry name" value="TAT_signal"/>
</dbReference>
<dbReference type="PANTHER" id="PTHR43105:SF11">
    <property type="entry name" value="PERIPLASMIC NITRATE REDUCTASE"/>
    <property type="match status" value="1"/>
</dbReference>
<keyword evidence="4 15" id="KW-0500">Molybdenum</keyword>
<feature type="binding site" evidence="15">
    <location>
        <position position="376"/>
    </location>
    <ligand>
        <name>Mo-bis(molybdopterin guanine dinucleotide)</name>
        <dbReference type="ChEBI" id="CHEBI:60539"/>
    </ligand>
</feature>
<dbReference type="GO" id="GO:0051539">
    <property type="term" value="F:4 iron, 4 sulfur cluster binding"/>
    <property type="evidence" value="ECO:0007669"/>
    <property type="project" value="UniProtKB-KW"/>
</dbReference>
<dbReference type="InterPro" id="IPR006656">
    <property type="entry name" value="Mopterin_OxRdtase"/>
</dbReference>
<feature type="binding site" evidence="15">
    <location>
        <position position="531"/>
    </location>
    <ligand>
        <name>Mo-bis(molybdopterin guanine dinucleotide)</name>
        <dbReference type="ChEBI" id="CHEBI:60539"/>
    </ligand>
</feature>
<sequence>MKLSRRDFMKANAVAAAAAAAGLTIPTVAQAVVGGADEIKWDKAPCRFCGTGCGVLVGTQNGRVVASQGDPDAPVNRGLNCIKGYFLPKIMYGKDRLTQPLLRMRDGKFHKEGEFTPISWDQAFDIMEEKVKATLKDKGPTGIGMFGSGQWTVWEGYAASKLFKGGFRSNNIDPNARHCMASAVVGFMRTFGMDEPMGCYDDIEQADAFVLWGSNMAEMHPILWSRITNRRLSDNNVKVAVLSTFEHRSFELADNGMIFTPQSDLAILNYIANYIIQNNAVNHEFLEKHVNIRKGVTDIGYGLRADHPLEKAAKNPGGDGSEPMSFEDYKAFVSEYTLDKTAEMSGVPKDQLEALAKLYADPKVKVVSYWTMGFNQHTRGVWANNLCYNIHLLTGKISEPGNGPFSLTGQPSACGTAREVGTFAHRLPADMVVTNEKHRQITEEKWQLPAGTIPDKIGLHAIAQDRALKDGKLNFYWTMCTNNMQAGPNINQERMPGWRDPRNFIVVSDPYPTVSALSADLILPTAMWVEKEGAYGNAERRTQFWRQQIKAPGEARSDLWQVMAFSRRFKVEDVWPEELIGKKPELRGKTLFDVLYANGVADKFSVDELPADRLNDESRDFGFYVQKGLFEEYAGFGRGHGHDLADFEAYHNSRGIRWPVVNGKETLWRYREGYDPFVKEGEGVRFYGKPDGKAVIFALPFEPAAESPDKEYDLWLSTGRVLEHWHTGSMTRRVPELHRAFPESVLFIHPQDAKTRGLRRGDKVKISSRRGEVMSLVETRGRNRVPQGLVYMAFFDAAQLVNILTLDATDPLSKETDFKKCAVKVEKV</sequence>
<dbReference type="PANTHER" id="PTHR43105">
    <property type="entry name" value="RESPIRATORY NITRATE REDUCTASE"/>
    <property type="match status" value="1"/>
</dbReference>
<dbReference type="GO" id="GO:0045333">
    <property type="term" value="P:cellular respiration"/>
    <property type="evidence" value="ECO:0007669"/>
    <property type="project" value="UniProtKB-ARBA"/>
</dbReference>
<dbReference type="Pfam" id="PF01568">
    <property type="entry name" value="Molydop_binding"/>
    <property type="match status" value="1"/>
</dbReference>
<gene>
    <name evidence="15" type="primary">napA</name>
    <name evidence="18" type="ORF">C8D90_104134</name>
</gene>
<evidence type="ECO:0000256" key="11">
    <source>
        <dbReference type="ARBA" id="ARBA00023014"/>
    </source>
</evidence>
<dbReference type="GO" id="GO:0006777">
    <property type="term" value="P:Mo-molybdopterin cofactor biosynthetic process"/>
    <property type="evidence" value="ECO:0007669"/>
    <property type="project" value="UniProtKB-UniRule"/>
</dbReference>
<name>A0A370QRU3_9GAMM</name>